<gene>
    <name evidence="1" type="ORF">SAMN06265361_104281</name>
</gene>
<name>A0AA46AG47_9BACL</name>
<dbReference type="AlphaFoldDB" id="A0AA46AG47"/>
<reference evidence="1" key="1">
    <citation type="submission" date="2017-05" db="EMBL/GenBank/DDBJ databases">
        <authorList>
            <person name="Varghese N."/>
            <person name="Submissions S."/>
        </authorList>
    </citation>
    <scope>NUCLEOTIDE SEQUENCE</scope>
    <source>
        <strain evidence="1">DSM 45262</strain>
    </source>
</reference>
<dbReference type="RefSeq" id="WP_102993248.1">
    <property type="nucleotide sequence ID" value="NZ_FXTU01000004.1"/>
</dbReference>
<organism evidence="1 2">
    <name type="scientific">Laceyella tengchongensis</name>
    <dbReference type="NCBI Taxonomy" id="574699"/>
    <lineage>
        <taxon>Bacteria</taxon>
        <taxon>Bacillati</taxon>
        <taxon>Bacillota</taxon>
        <taxon>Bacilli</taxon>
        <taxon>Bacillales</taxon>
        <taxon>Thermoactinomycetaceae</taxon>
        <taxon>Laceyella</taxon>
    </lineage>
</organism>
<dbReference type="EMBL" id="FXTU01000004">
    <property type="protein sequence ID" value="SMP24146.1"/>
    <property type="molecule type" value="Genomic_DNA"/>
</dbReference>
<evidence type="ECO:0000313" key="1">
    <source>
        <dbReference type="EMBL" id="SMP24146.1"/>
    </source>
</evidence>
<keyword evidence="2" id="KW-1185">Reference proteome</keyword>
<protein>
    <submittedName>
        <fullName evidence="1">Uncharacterized protein</fullName>
    </submittedName>
</protein>
<comment type="caution">
    <text evidence="1">The sequence shown here is derived from an EMBL/GenBank/DDBJ whole genome shotgun (WGS) entry which is preliminary data.</text>
</comment>
<accession>A0AA46AG47</accession>
<dbReference type="Proteomes" id="UP001157946">
    <property type="component" value="Unassembled WGS sequence"/>
</dbReference>
<evidence type="ECO:0000313" key="2">
    <source>
        <dbReference type="Proteomes" id="UP001157946"/>
    </source>
</evidence>
<proteinExistence type="predicted"/>
<sequence>MEKTTDDMYTWTFTADEAEVIKFALDQTYKQLKDHRDEWHQQQCQRIKQLLLNRFEAEL</sequence>